<proteinExistence type="inferred from homology"/>
<accession>A0A1H6KC25</accession>
<dbReference type="InterPro" id="IPR036388">
    <property type="entry name" value="WH-like_DNA-bd_sf"/>
</dbReference>
<dbReference type="Pfam" id="PF08281">
    <property type="entry name" value="Sigma70_r4_2"/>
    <property type="match status" value="1"/>
</dbReference>
<dbReference type="SUPFAM" id="SSF88659">
    <property type="entry name" value="Sigma3 and sigma4 domains of RNA polymerase sigma factors"/>
    <property type="match status" value="1"/>
</dbReference>
<evidence type="ECO:0000256" key="4">
    <source>
        <dbReference type="ARBA" id="ARBA00023125"/>
    </source>
</evidence>
<comment type="similarity">
    <text evidence="1">Belongs to the sigma-70 factor family. ECF subfamily.</text>
</comment>
<dbReference type="SUPFAM" id="SSF88946">
    <property type="entry name" value="Sigma2 domain of RNA polymerase sigma factors"/>
    <property type="match status" value="1"/>
</dbReference>
<reference evidence="7 8" key="1">
    <citation type="submission" date="2016-10" db="EMBL/GenBank/DDBJ databases">
        <authorList>
            <person name="de Groot N.N."/>
        </authorList>
    </citation>
    <scope>NUCLEOTIDE SEQUENCE [LARGE SCALE GENOMIC DNA]</scope>
    <source>
        <strain evidence="7 8">YAD2003</strain>
    </source>
</reference>
<dbReference type="PANTHER" id="PTHR43133:SF8">
    <property type="entry name" value="RNA POLYMERASE SIGMA FACTOR HI_1459-RELATED"/>
    <property type="match status" value="1"/>
</dbReference>
<dbReference type="GO" id="GO:0006352">
    <property type="term" value="P:DNA-templated transcription initiation"/>
    <property type="evidence" value="ECO:0007669"/>
    <property type="project" value="InterPro"/>
</dbReference>
<sequence>MDDVSIIELLQKRDQSAINELRQKYERLCTYIAGNVLSQHEDVEECVNSACYEIWDSIPPAKPNDLKSYLCSVVRNIAINRLEYNSAAKRDSRYTVSLDEISECVPADADDNITLSELADAISRFLRTQDELQRRIFVRRYTYGDSVAEIAKRFSLNESTVSTYLFRTRKKLKVFLKKEGYDYE</sequence>
<dbReference type="InterPro" id="IPR039425">
    <property type="entry name" value="RNA_pol_sigma-70-like"/>
</dbReference>
<name>A0A1H6KC25_RUMFL</name>
<evidence type="ECO:0000313" key="8">
    <source>
        <dbReference type="Proteomes" id="UP000183190"/>
    </source>
</evidence>
<dbReference type="OrthoDB" id="9808901at2"/>
<evidence type="ECO:0000259" key="6">
    <source>
        <dbReference type="PROSITE" id="PS00622"/>
    </source>
</evidence>
<keyword evidence="4" id="KW-0238">DNA-binding</keyword>
<evidence type="ECO:0000256" key="1">
    <source>
        <dbReference type="ARBA" id="ARBA00010641"/>
    </source>
</evidence>
<organism evidence="7 8">
    <name type="scientific">Ruminococcus flavefaciens</name>
    <dbReference type="NCBI Taxonomy" id="1265"/>
    <lineage>
        <taxon>Bacteria</taxon>
        <taxon>Bacillati</taxon>
        <taxon>Bacillota</taxon>
        <taxon>Clostridia</taxon>
        <taxon>Eubacteriales</taxon>
        <taxon>Oscillospiraceae</taxon>
        <taxon>Ruminococcus</taxon>
    </lineage>
</organism>
<dbReference type="InterPro" id="IPR013249">
    <property type="entry name" value="RNA_pol_sigma70_r4_t2"/>
</dbReference>
<dbReference type="EMBL" id="FNWV01000008">
    <property type="protein sequence ID" value="SEH72633.1"/>
    <property type="molecule type" value="Genomic_DNA"/>
</dbReference>
<dbReference type="Pfam" id="PF04542">
    <property type="entry name" value="Sigma70_r2"/>
    <property type="match status" value="1"/>
</dbReference>
<protein>
    <submittedName>
        <fullName evidence="7">RNA polymerase sigma-70 factor, ECF subfamily</fullName>
    </submittedName>
</protein>
<dbReference type="InterPro" id="IPR013325">
    <property type="entry name" value="RNA_pol_sigma_r2"/>
</dbReference>
<feature type="domain" description="HTH luxR-type" evidence="6">
    <location>
        <begin position="144"/>
        <end position="171"/>
    </location>
</feature>
<evidence type="ECO:0000256" key="2">
    <source>
        <dbReference type="ARBA" id="ARBA00023015"/>
    </source>
</evidence>
<dbReference type="Gene3D" id="1.10.1740.10">
    <property type="match status" value="1"/>
</dbReference>
<gene>
    <name evidence="7" type="ORF">SAMN02910265_02350</name>
</gene>
<dbReference type="NCBIfam" id="TIGR02937">
    <property type="entry name" value="sigma70-ECF"/>
    <property type="match status" value="1"/>
</dbReference>
<keyword evidence="3" id="KW-0731">Sigma factor</keyword>
<dbReference type="GO" id="GO:0003677">
    <property type="term" value="F:DNA binding"/>
    <property type="evidence" value="ECO:0007669"/>
    <property type="project" value="UniProtKB-KW"/>
</dbReference>
<dbReference type="PANTHER" id="PTHR43133">
    <property type="entry name" value="RNA POLYMERASE ECF-TYPE SIGMA FACTO"/>
    <property type="match status" value="1"/>
</dbReference>
<evidence type="ECO:0000256" key="3">
    <source>
        <dbReference type="ARBA" id="ARBA00023082"/>
    </source>
</evidence>
<keyword evidence="2" id="KW-0805">Transcription regulation</keyword>
<evidence type="ECO:0000256" key="5">
    <source>
        <dbReference type="ARBA" id="ARBA00023163"/>
    </source>
</evidence>
<dbReference type="RefSeq" id="WP_074717566.1">
    <property type="nucleotide sequence ID" value="NZ_FNWV01000008.1"/>
</dbReference>
<evidence type="ECO:0000313" key="7">
    <source>
        <dbReference type="EMBL" id="SEH72633.1"/>
    </source>
</evidence>
<keyword evidence="5" id="KW-0804">Transcription</keyword>
<dbReference type="AlphaFoldDB" id="A0A1H6KC25"/>
<dbReference type="PROSITE" id="PS00622">
    <property type="entry name" value="HTH_LUXR_1"/>
    <property type="match status" value="1"/>
</dbReference>
<dbReference type="Proteomes" id="UP000183190">
    <property type="component" value="Unassembled WGS sequence"/>
</dbReference>
<dbReference type="InterPro" id="IPR013324">
    <property type="entry name" value="RNA_pol_sigma_r3/r4-like"/>
</dbReference>
<dbReference type="InterPro" id="IPR014284">
    <property type="entry name" value="RNA_pol_sigma-70_dom"/>
</dbReference>
<dbReference type="InterPro" id="IPR007627">
    <property type="entry name" value="RNA_pol_sigma70_r2"/>
</dbReference>
<dbReference type="Gene3D" id="1.10.10.10">
    <property type="entry name" value="Winged helix-like DNA-binding domain superfamily/Winged helix DNA-binding domain"/>
    <property type="match status" value="1"/>
</dbReference>
<dbReference type="GO" id="GO:0016987">
    <property type="term" value="F:sigma factor activity"/>
    <property type="evidence" value="ECO:0007669"/>
    <property type="project" value="UniProtKB-KW"/>
</dbReference>
<dbReference type="InterPro" id="IPR000792">
    <property type="entry name" value="Tscrpt_reg_LuxR_C"/>
</dbReference>